<name>W0EI19_9FIRM</name>
<reference evidence="1 2" key="1">
    <citation type="submission" date="2013-12" db="EMBL/GenBank/DDBJ databases">
        <authorList>
            <consortium name="DOE Joint Genome Institute"/>
            <person name="Smidt H."/>
            <person name="Huntemann M."/>
            <person name="Han J."/>
            <person name="Chen A."/>
            <person name="Kyrpides N."/>
            <person name="Mavromatis K."/>
            <person name="Markowitz V."/>
            <person name="Palaniappan K."/>
            <person name="Ivanova N."/>
            <person name="Schaumberg A."/>
            <person name="Pati A."/>
            <person name="Liolios K."/>
            <person name="Nordberg H.P."/>
            <person name="Cantor M.N."/>
            <person name="Hua S.X."/>
            <person name="Woyke T."/>
        </authorList>
    </citation>
    <scope>NUCLEOTIDE SEQUENCE [LARGE SCALE GENOMIC DNA]</scope>
    <source>
        <strain evidence="2">DSM 15288</strain>
    </source>
</reference>
<accession>W0EI19</accession>
<evidence type="ECO:0000313" key="1">
    <source>
        <dbReference type="EMBL" id="AHF08696.1"/>
    </source>
</evidence>
<dbReference type="KEGG" id="dmt:DESME_14900"/>
<dbReference type="EMBL" id="CP007032">
    <property type="protein sequence ID" value="AHF08696.1"/>
    <property type="molecule type" value="Genomic_DNA"/>
</dbReference>
<keyword evidence="2" id="KW-1185">Reference proteome</keyword>
<organism evidence="1 2">
    <name type="scientific">Desulfitobacterium metallireducens DSM 15288</name>
    <dbReference type="NCBI Taxonomy" id="871968"/>
    <lineage>
        <taxon>Bacteria</taxon>
        <taxon>Bacillati</taxon>
        <taxon>Bacillota</taxon>
        <taxon>Clostridia</taxon>
        <taxon>Eubacteriales</taxon>
        <taxon>Desulfitobacteriaceae</taxon>
        <taxon>Desulfitobacterium</taxon>
    </lineage>
</organism>
<protein>
    <submittedName>
        <fullName evidence="1">Uncharacterized protein</fullName>
    </submittedName>
</protein>
<dbReference type="Proteomes" id="UP000010847">
    <property type="component" value="Chromosome"/>
</dbReference>
<dbReference type="AlphaFoldDB" id="W0EI19"/>
<evidence type="ECO:0000313" key="2">
    <source>
        <dbReference type="Proteomes" id="UP000010847"/>
    </source>
</evidence>
<proteinExistence type="predicted"/>
<gene>
    <name evidence="1" type="ORF">DESME_14900</name>
</gene>
<sequence length="72" mass="8174">MLVRELTVGASQSNRLKNSILEWPMMNCDGFRPIARTRVGRYGNMGGNAGIPLVPIWDEGFVYFQASLYMYL</sequence>
<dbReference type="HOGENOM" id="CLU_2715798_0_0_9"/>
<dbReference type="STRING" id="871968.DESME_14900"/>